<evidence type="ECO:0000313" key="3">
    <source>
        <dbReference type="EMBL" id="OGM07897.1"/>
    </source>
</evidence>
<evidence type="ECO:0000256" key="1">
    <source>
        <dbReference type="SAM" id="MobiDB-lite"/>
    </source>
</evidence>
<keyword evidence="2" id="KW-0732">Signal</keyword>
<feature type="chain" id="PRO_5009533639" evidence="2">
    <location>
        <begin position="26"/>
        <end position="273"/>
    </location>
</feature>
<dbReference type="AlphaFoldDB" id="A0A1F7WYW6"/>
<feature type="signal peptide" evidence="2">
    <location>
        <begin position="1"/>
        <end position="25"/>
    </location>
</feature>
<protein>
    <submittedName>
        <fullName evidence="3">Uncharacterized protein</fullName>
    </submittedName>
</protein>
<evidence type="ECO:0000313" key="4">
    <source>
        <dbReference type="Proteomes" id="UP000178735"/>
    </source>
</evidence>
<comment type="caution">
    <text evidence="3">The sequence shown here is derived from an EMBL/GenBank/DDBJ whole genome shotgun (WGS) entry which is preliminary data.</text>
</comment>
<gene>
    <name evidence="3" type="ORF">A2008_11830</name>
</gene>
<sequence>MRKNSVWILSILIFVFMVSINPAFAAGKDESTFSKSRQLMQARDGENAEEPVPAPGDPGTPSAPSIPAPDNGNAPIPENIKLYYCVVPKDQVTNLEALCNKYGAPILVYRAFNQLVVMKRLGVVVTVNPKDKYFIGKLRKYYHAKPLKDVSFRVVIHVSSIAYGVNLKKEDFVTGDFGGCDEILGKMVKKPFGHGCSMFKTIAKSFPGLLDKVTVKEKEYLGFGKKRKMLLNPVVTLEMLALNMNGKGKNVTLYHNKFYYETIKHAANYNWNK</sequence>
<feature type="region of interest" description="Disordered" evidence="1">
    <location>
        <begin position="35"/>
        <end position="70"/>
    </location>
</feature>
<dbReference type="EMBL" id="MGFH01000035">
    <property type="protein sequence ID" value="OGM07897.1"/>
    <property type="molecule type" value="Genomic_DNA"/>
</dbReference>
<accession>A0A1F7WYW6</accession>
<reference evidence="3 4" key="1">
    <citation type="journal article" date="2016" name="Nat. Commun.">
        <title>Thousands of microbial genomes shed light on interconnected biogeochemical processes in an aquifer system.</title>
        <authorList>
            <person name="Anantharaman K."/>
            <person name="Brown C.T."/>
            <person name="Hug L.A."/>
            <person name="Sharon I."/>
            <person name="Castelle C.J."/>
            <person name="Probst A.J."/>
            <person name="Thomas B.C."/>
            <person name="Singh A."/>
            <person name="Wilkins M.J."/>
            <person name="Karaoz U."/>
            <person name="Brodie E.L."/>
            <person name="Williams K.H."/>
            <person name="Hubbard S.S."/>
            <person name="Banfield J.F."/>
        </authorList>
    </citation>
    <scope>NUCLEOTIDE SEQUENCE [LARGE SCALE GENOMIC DNA]</scope>
</reference>
<dbReference type="STRING" id="1817813.A2008_11830"/>
<dbReference type="Proteomes" id="UP000178735">
    <property type="component" value="Unassembled WGS sequence"/>
</dbReference>
<proteinExistence type="predicted"/>
<name>A0A1F7WYW6_9BACT</name>
<evidence type="ECO:0000256" key="2">
    <source>
        <dbReference type="SAM" id="SignalP"/>
    </source>
</evidence>
<organism evidence="3 4">
    <name type="scientific">Candidatus Wallbacteria bacterium GWC2_49_35</name>
    <dbReference type="NCBI Taxonomy" id="1817813"/>
    <lineage>
        <taxon>Bacteria</taxon>
        <taxon>Candidatus Walliibacteriota</taxon>
    </lineage>
</organism>